<gene>
    <name evidence="2" type="ORF">E1091_04180</name>
</gene>
<keyword evidence="1" id="KW-0812">Transmembrane</keyword>
<protein>
    <recommendedName>
        <fullName evidence="4">NfeD-like C-terminal domain-containing protein</fullName>
    </recommendedName>
</protein>
<keyword evidence="1" id="KW-1133">Transmembrane helix</keyword>
<sequence length="139" mass="14881">MLWLLGLPLLLIGPLMVYAAVAFATGEPSLNRWIMGVAGVGVTISCVKLARYESRLHERARRELHRLEAVGVAATAEITAVRPTSLGEESGVELSLLISGPAFEPFESTSQCKDDPALVVGARLNAVVDPTDRLYAIVP</sequence>
<name>A0ABY2DKI9_9ACTN</name>
<proteinExistence type="predicted"/>
<evidence type="ECO:0000313" key="2">
    <source>
        <dbReference type="EMBL" id="TDC00810.1"/>
    </source>
</evidence>
<keyword evidence="3" id="KW-1185">Reference proteome</keyword>
<keyword evidence="1" id="KW-0472">Membrane</keyword>
<evidence type="ECO:0000313" key="3">
    <source>
        <dbReference type="Proteomes" id="UP000295626"/>
    </source>
</evidence>
<evidence type="ECO:0000256" key="1">
    <source>
        <dbReference type="SAM" id="Phobius"/>
    </source>
</evidence>
<organism evidence="2 3">
    <name type="scientific">Micromonospora fluostatini</name>
    <dbReference type="NCBI Taxonomy" id="1629071"/>
    <lineage>
        <taxon>Bacteria</taxon>
        <taxon>Bacillati</taxon>
        <taxon>Actinomycetota</taxon>
        <taxon>Actinomycetes</taxon>
        <taxon>Micromonosporales</taxon>
        <taxon>Micromonosporaceae</taxon>
        <taxon>Micromonospora</taxon>
    </lineage>
</organism>
<feature type="transmembrane region" description="Helical" evidence="1">
    <location>
        <begin position="34"/>
        <end position="52"/>
    </location>
</feature>
<accession>A0ABY2DKI9</accession>
<reference evidence="2 3" key="1">
    <citation type="submission" date="2019-02" db="EMBL/GenBank/DDBJ databases">
        <title>Draft genome sequences of novel Actinobacteria.</title>
        <authorList>
            <person name="Sahin N."/>
            <person name="Ay H."/>
            <person name="Saygin H."/>
        </authorList>
    </citation>
    <scope>NUCLEOTIDE SEQUENCE [LARGE SCALE GENOMIC DNA]</scope>
    <source>
        <strain evidence="2 3">JCM 30529</strain>
    </source>
</reference>
<evidence type="ECO:0008006" key="4">
    <source>
        <dbReference type="Google" id="ProtNLM"/>
    </source>
</evidence>
<comment type="caution">
    <text evidence="2">The sequence shown here is derived from an EMBL/GenBank/DDBJ whole genome shotgun (WGS) entry which is preliminary data.</text>
</comment>
<dbReference type="Proteomes" id="UP000295626">
    <property type="component" value="Unassembled WGS sequence"/>
</dbReference>
<dbReference type="EMBL" id="SMKE01000083">
    <property type="protein sequence ID" value="TDC00810.1"/>
    <property type="molecule type" value="Genomic_DNA"/>
</dbReference>